<evidence type="ECO:0000313" key="3">
    <source>
        <dbReference type="Proteomes" id="UP000091914"/>
    </source>
</evidence>
<evidence type="ECO:0000313" key="2">
    <source>
        <dbReference type="EMBL" id="OBB85571.1"/>
    </source>
</evidence>
<dbReference type="AlphaFoldDB" id="A0A1A0VQU7"/>
<dbReference type="InterPro" id="IPR036388">
    <property type="entry name" value="WH-like_DNA-bd_sf"/>
</dbReference>
<evidence type="ECO:0000256" key="1">
    <source>
        <dbReference type="SAM" id="MobiDB-lite"/>
    </source>
</evidence>
<dbReference type="EMBL" id="LZSX01000036">
    <property type="protein sequence ID" value="OBB85571.1"/>
    <property type="molecule type" value="Genomic_DNA"/>
</dbReference>
<dbReference type="OrthoDB" id="3399802at2"/>
<protein>
    <submittedName>
        <fullName evidence="2">Transcriptional regulator</fullName>
    </submittedName>
</protein>
<comment type="caution">
    <text evidence="2">The sequence shown here is derived from an EMBL/GenBank/DDBJ whole genome shotgun (WGS) entry which is preliminary data.</text>
</comment>
<name>A0A1A0VQU7_9MYCO</name>
<dbReference type="Proteomes" id="UP000091914">
    <property type="component" value="Unassembled WGS sequence"/>
</dbReference>
<accession>A0A1A0VQU7</accession>
<dbReference type="Pfam" id="PF12840">
    <property type="entry name" value="HTH_20"/>
    <property type="match status" value="1"/>
</dbReference>
<dbReference type="InterPro" id="IPR036390">
    <property type="entry name" value="WH_DNA-bd_sf"/>
</dbReference>
<organism evidence="2 3">
    <name type="scientific">Mycobacterium colombiense</name>
    <dbReference type="NCBI Taxonomy" id="339268"/>
    <lineage>
        <taxon>Bacteria</taxon>
        <taxon>Bacillati</taxon>
        <taxon>Actinomycetota</taxon>
        <taxon>Actinomycetes</taxon>
        <taxon>Mycobacteriales</taxon>
        <taxon>Mycobacteriaceae</taxon>
        <taxon>Mycobacterium</taxon>
        <taxon>Mycobacterium avium complex (MAC)</taxon>
    </lineage>
</organism>
<reference evidence="2 3" key="1">
    <citation type="submission" date="2016-06" db="EMBL/GenBank/DDBJ databases">
        <authorList>
            <person name="Kjaerup R.B."/>
            <person name="Dalgaard T.S."/>
            <person name="Juul-Madsen H.R."/>
        </authorList>
    </citation>
    <scope>NUCLEOTIDE SEQUENCE [LARGE SCALE GENOMIC DNA]</scope>
    <source>
        <strain evidence="2 3">852002-51834_SCH5396731</strain>
    </source>
</reference>
<dbReference type="Gene3D" id="1.10.10.10">
    <property type="entry name" value="Winged helix-like DNA-binding domain superfamily/Winged helix DNA-binding domain"/>
    <property type="match status" value="1"/>
</dbReference>
<gene>
    <name evidence="2" type="ORF">A5760_07375</name>
</gene>
<feature type="region of interest" description="Disordered" evidence="1">
    <location>
        <begin position="1"/>
        <end position="21"/>
    </location>
</feature>
<dbReference type="SUPFAM" id="SSF46785">
    <property type="entry name" value="Winged helix' DNA-binding domain"/>
    <property type="match status" value="1"/>
</dbReference>
<proteinExistence type="predicted"/>
<sequence>MKSDDSQKSQDSSTGESAGRRRAVMRLLRAQADPMSIAGIAAVLRVHPNTVRFHLDGLVADGQVENVELDRKGPGRPPLMFRAVRQMDRGGPRHYRLLAEILATAFATERDPGPKALAAGRAWGQKMDAELHPVPDGADGAEEAIAHLIDVLDELGFAPERRVSNGEQQVGLRHCPFLELAENASSVVCPVHLGLMQGAMETWGAPVSVDRLDPFVEPDLCLAHLTLQGAAE</sequence>